<keyword evidence="2" id="KW-1185">Reference proteome</keyword>
<dbReference type="Proteomes" id="UP000789901">
    <property type="component" value="Unassembled WGS sequence"/>
</dbReference>
<dbReference type="EMBL" id="CAJVQB010129754">
    <property type="protein sequence ID" value="CAG8853834.1"/>
    <property type="molecule type" value="Genomic_DNA"/>
</dbReference>
<name>A0ABN7XF27_GIGMA</name>
<organism evidence="1 2">
    <name type="scientific">Gigaspora margarita</name>
    <dbReference type="NCBI Taxonomy" id="4874"/>
    <lineage>
        <taxon>Eukaryota</taxon>
        <taxon>Fungi</taxon>
        <taxon>Fungi incertae sedis</taxon>
        <taxon>Mucoromycota</taxon>
        <taxon>Glomeromycotina</taxon>
        <taxon>Glomeromycetes</taxon>
        <taxon>Diversisporales</taxon>
        <taxon>Gigasporaceae</taxon>
        <taxon>Gigaspora</taxon>
    </lineage>
</organism>
<evidence type="ECO:0000313" key="1">
    <source>
        <dbReference type="EMBL" id="CAG8853834.1"/>
    </source>
</evidence>
<comment type="caution">
    <text evidence="1">The sequence shown here is derived from an EMBL/GenBank/DDBJ whole genome shotgun (WGS) entry which is preliminary data.</text>
</comment>
<feature type="non-terminal residue" evidence="1">
    <location>
        <position position="111"/>
    </location>
</feature>
<feature type="non-terminal residue" evidence="1">
    <location>
        <position position="1"/>
    </location>
</feature>
<protein>
    <submittedName>
        <fullName evidence="1">16134_t:CDS:1</fullName>
    </submittedName>
</protein>
<accession>A0ABN7XF27</accession>
<gene>
    <name evidence="1" type="ORF">GMARGA_LOCUS42655</name>
</gene>
<proteinExistence type="predicted"/>
<evidence type="ECO:0000313" key="2">
    <source>
        <dbReference type="Proteomes" id="UP000789901"/>
    </source>
</evidence>
<sequence length="111" mass="12291">CCKVFWLQHSPETYKVHLIQKIPTSGLKNFTCIEIPKSKSVRAKKVSRKVLVEVPVRVSVNVTVNVPANVTANISAIVPAKVSAKYKEPSVEELKTIHEDAKVMATHKATQ</sequence>
<reference evidence="1 2" key="1">
    <citation type="submission" date="2021-06" db="EMBL/GenBank/DDBJ databases">
        <authorList>
            <person name="Kallberg Y."/>
            <person name="Tangrot J."/>
            <person name="Rosling A."/>
        </authorList>
    </citation>
    <scope>NUCLEOTIDE SEQUENCE [LARGE SCALE GENOMIC DNA]</scope>
    <source>
        <strain evidence="1 2">120-4 pot B 10/14</strain>
    </source>
</reference>